<accession>A0A8J1TIV1</accession>
<dbReference type="PROSITE" id="PS51233">
    <property type="entry name" value="VWFD"/>
    <property type="match status" value="2"/>
</dbReference>
<dbReference type="PROSITE" id="PS01186">
    <property type="entry name" value="EGF_2"/>
    <property type="match status" value="1"/>
</dbReference>
<reference evidence="3" key="1">
    <citation type="submission" date="2022-03" db="EMBL/GenBank/DDBJ databases">
        <authorList>
            <person name="Martin C."/>
        </authorList>
    </citation>
    <scope>NUCLEOTIDE SEQUENCE</scope>
</reference>
<feature type="non-terminal residue" evidence="3">
    <location>
        <position position="693"/>
    </location>
</feature>
<dbReference type="Pfam" id="PF00094">
    <property type="entry name" value="VWD"/>
    <property type="match status" value="3"/>
</dbReference>
<evidence type="ECO:0000313" key="4">
    <source>
        <dbReference type="Proteomes" id="UP000749559"/>
    </source>
</evidence>
<dbReference type="Proteomes" id="UP000749559">
    <property type="component" value="Unassembled WGS sequence"/>
</dbReference>
<dbReference type="InterPro" id="IPR000742">
    <property type="entry name" value="EGF"/>
</dbReference>
<keyword evidence="2" id="KW-0325">Glycoprotein</keyword>
<dbReference type="PANTHER" id="PTHR11339">
    <property type="entry name" value="EXTRACELLULAR MATRIX GLYCOPROTEIN RELATED"/>
    <property type="match status" value="1"/>
</dbReference>
<keyword evidence="4" id="KW-1185">Reference proteome</keyword>
<organism evidence="3 4">
    <name type="scientific">Owenia fusiformis</name>
    <name type="common">Polychaete worm</name>
    <dbReference type="NCBI Taxonomy" id="6347"/>
    <lineage>
        <taxon>Eukaryota</taxon>
        <taxon>Metazoa</taxon>
        <taxon>Spiralia</taxon>
        <taxon>Lophotrochozoa</taxon>
        <taxon>Annelida</taxon>
        <taxon>Polychaeta</taxon>
        <taxon>Sedentaria</taxon>
        <taxon>Canalipalpata</taxon>
        <taxon>Sabellida</taxon>
        <taxon>Oweniida</taxon>
        <taxon>Oweniidae</taxon>
        <taxon>Owenia</taxon>
    </lineage>
</organism>
<evidence type="ECO:0000313" key="3">
    <source>
        <dbReference type="EMBL" id="CAH1778303.1"/>
    </source>
</evidence>
<comment type="caution">
    <text evidence="3">The sequence shown here is derived from an EMBL/GenBank/DDBJ whole genome shotgun (WGS) entry which is preliminary data.</text>
</comment>
<dbReference type="AlphaFoldDB" id="A0A8J1TIV1"/>
<dbReference type="EMBL" id="CAIIXF020000002">
    <property type="protein sequence ID" value="CAH1778303.1"/>
    <property type="molecule type" value="Genomic_DNA"/>
</dbReference>
<proteinExistence type="predicted"/>
<evidence type="ECO:0000256" key="2">
    <source>
        <dbReference type="ARBA" id="ARBA00023180"/>
    </source>
</evidence>
<dbReference type="SMART" id="SM00216">
    <property type="entry name" value="VWD"/>
    <property type="match status" value="2"/>
</dbReference>
<dbReference type="InterPro" id="IPR050780">
    <property type="entry name" value="Mucin_vWF_Thrombospondin_sf"/>
</dbReference>
<gene>
    <name evidence="3" type="ORF">OFUS_LOCUS5237</name>
</gene>
<name>A0A8J1TIV1_OWEFU</name>
<protein>
    <submittedName>
        <fullName evidence="3">Uncharacterized protein</fullName>
    </submittedName>
</protein>
<evidence type="ECO:0000256" key="1">
    <source>
        <dbReference type="ARBA" id="ARBA00023157"/>
    </source>
</evidence>
<dbReference type="PROSITE" id="PS00022">
    <property type="entry name" value="EGF_1"/>
    <property type="match status" value="1"/>
</dbReference>
<dbReference type="OrthoDB" id="6059693at2759"/>
<keyword evidence="1" id="KW-1015">Disulfide bond</keyword>
<sequence length="693" mass="77778">DMVMCRGWGDVHYITFDKKKYDMQGDCKYYLVKPTTKMLKSELKFSIQAKNKKSHKGATVSTTDYVELHLTKDVFRISQGKIVSWNGKRLNLDGPIQFTDYYTYHLVRIEKCVDGGCDTRIKSHDDFIQISVPTLRLRLLFDGNHEVLVYLDSEAWGGELEGLCQNLNGDRTDDLMTCGFRQKDVSDQPNYGTLIGNSCQVANHRCKAETNSDTPPMPDATLVAKAREQCNAACDQGQDPPCFDPVCSADADQRAMIIESCIVDYYHMIDDRCTVLGQVAANCGVPKAAFQCNALEQTCSNGVYDELPDGTQYCRCKTGFNGVGCSLPDSCGCGDGGVCNCDGETCACKCHPLFEDAQCSTRKTLPDYTNGEEPGWCTIVGDPHYNTFDGATYDFQGHCLYVASMEDISEDFDPLFKISVRNWMGGGGTGIWNSVSWAKYAVIRVLNRFDIYIGAITRDMFPYMYFEYGNDYEVAAEFDVRIIDVINQEMTNITSLPHTVALGTVQGTNTAVTADISIDSWNGVVTVEILPMAIKVQFKDNHEARIYLDEYWKERVKGMCGNYNGIRDDDYITKTGGRVKSRDNKGTLIGNSWKNTESLPLYDDDSDVCKDNDIPDLPELSEMNGELYRSAQRHCEKLCMDITEFRYSSCVADYVFSEENQRLRCEVLISTRDTTQCINSTAVPEGCDEFVKR</sequence>
<dbReference type="InterPro" id="IPR001846">
    <property type="entry name" value="VWF_type-D"/>
</dbReference>